<sequence>MSEIYANRPASSPLLSDCSFYQTIDIPGIGVQPGQWDLRGNVRNYLGDIDFAGQRVLEIGTANGFVCFEMERRGADVVAFDLAEELTYDAPPHSPEYLSQDQYRDGLRRIRNAWWLAHAALNSRARVAYGHANRIPSALGRFDVGVLANVMQHLQDPIGALMGLAAISNNAVVVTETDWMHGTNEDLVGMIYFDKDNPYVWYQVKPRLVEAVLLRMGFVDIVRSEHRQLFKVSAEHTEAGAIGVETNVEVPHYTIVARRKNRPDSLIAPS</sequence>
<accession>A0ABU8XJE2</accession>
<dbReference type="GO" id="GO:0008168">
    <property type="term" value="F:methyltransferase activity"/>
    <property type="evidence" value="ECO:0007669"/>
    <property type="project" value="UniProtKB-KW"/>
</dbReference>
<organism evidence="1 2">
    <name type="scientific">Variovorax robiniae</name>
    <dbReference type="NCBI Taxonomy" id="1836199"/>
    <lineage>
        <taxon>Bacteria</taxon>
        <taxon>Pseudomonadati</taxon>
        <taxon>Pseudomonadota</taxon>
        <taxon>Betaproteobacteria</taxon>
        <taxon>Burkholderiales</taxon>
        <taxon>Comamonadaceae</taxon>
        <taxon>Variovorax</taxon>
    </lineage>
</organism>
<dbReference type="InterPro" id="IPR029063">
    <property type="entry name" value="SAM-dependent_MTases_sf"/>
</dbReference>
<keyword evidence="2" id="KW-1185">Reference proteome</keyword>
<proteinExistence type="predicted"/>
<dbReference type="EMBL" id="JBBKZS010000048">
    <property type="protein sequence ID" value="MEJ8859991.1"/>
    <property type="molecule type" value="Genomic_DNA"/>
</dbReference>
<dbReference type="SUPFAM" id="SSF53335">
    <property type="entry name" value="S-adenosyl-L-methionine-dependent methyltransferases"/>
    <property type="match status" value="1"/>
</dbReference>
<comment type="caution">
    <text evidence="1">The sequence shown here is derived from an EMBL/GenBank/DDBJ whole genome shotgun (WGS) entry which is preliminary data.</text>
</comment>
<evidence type="ECO:0000313" key="2">
    <source>
        <dbReference type="Proteomes" id="UP001367030"/>
    </source>
</evidence>
<gene>
    <name evidence="1" type="ORF">WKW79_35980</name>
</gene>
<name>A0ABU8XJE2_9BURK</name>
<keyword evidence="1" id="KW-0489">Methyltransferase</keyword>
<reference evidence="1 2" key="1">
    <citation type="submission" date="2024-03" db="EMBL/GenBank/DDBJ databases">
        <title>Novel species of the genus Variovorax.</title>
        <authorList>
            <person name="Liu Q."/>
            <person name="Xin Y.-H."/>
        </authorList>
    </citation>
    <scope>NUCLEOTIDE SEQUENCE [LARGE SCALE GENOMIC DNA]</scope>
    <source>
        <strain evidence="1 2">KACC 18901</strain>
    </source>
</reference>
<dbReference type="GO" id="GO:0032259">
    <property type="term" value="P:methylation"/>
    <property type="evidence" value="ECO:0007669"/>
    <property type="project" value="UniProtKB-KW"/>
</dbReference>
<dbReference type="Proteomes" id="UP001367030">
    <property type="component" value="Unassembled WGS sequence"/>
</dbReference>
<protein>
    <submittedName>
        <fullName evidence="1">Methyltransferase domain-containing protein</fullName>
    </submittedName>
</protein>
<keyword evidence="1" id="KW-0808">Transferase</keyword>
<dbReference type="Gene3D" id="3.40.50.150">
    <property type="entry name" value="Vaccinia Virus protein VP39"/>
    <property type="match status" value="1"/>
</dbReference>
<evidence type="ECO:0000313" key="1">
    <source>
        <dbReference type="EMBL" id="MEJ8859991.1"/>
    </source>
</evidence>
<dbReference type="Pfam" id="PF13489">
    <property type="entry name" value="Methyltransf_23"/>
    <property type="match status" value="1"/>
</dbReference>
<dbReference type="RefSeq" id="WP_340340023.1">
    <property type="nucleotide sequence ID" value="NZ_JBBKZS010000048.1"/>
</dbReference>